<dbReference type="EMBL" id="AKHW03003989">
    <property type="protein sequence ID" value="KYO32264.1"/>
    <property type="molecule type" value="Genomic_DNA"/>
</dbReference>
<proteinExistence type="predicted"/>
<accession>A0A151N5Z9</accession>
<dbReference type="Proteomes" id="UP000050525">
    <property type="component" value="Unassembled WGS sequence"/>
</dbReference>
<name>A0A151N5Z9_ALLMI</name>
<keyword evidence="3" id="KW-1185">Reference proteome</keyword>
<dbReference type="AlphaFoldDB" id="A0A151N5Z9"/>
<sequence>MGSPHPVRRAGPVDGEPGRLQLEGTRAVPSLAEPQLGDSTEVPATPEEEAAALAARRRRSLRSSSAPSPAPAPAPTTAPVLRRSQRRRAEATPPKPPQRHRTQGSSGLKAPGDAGSKARAPEDAEREASQSKV</sequence>
<evidence type="ECO:0000256" key="1">
    <source>
        <dbReference type="SAM" id="MobiDB-lite"/>
    </source>
</evidence>
<comment type="caution">
    <text evidence="2">The sequence shown here is derived from an EMBL/GenBank/DDBJ whole genome shotgun (WGS) entry which is preliminary data.</text>
</comment>
<protein>
    <submittedName>
        <fullName evidence="2">Uncharacterized protein</fullName>
    </submittedName>
</protein>
<evidence type="ECO:0000313" key="3">
    <source>
        <dbReference type="Proteomes" id="UP000050525"/>
    </source>
</evidence>
<feature type="compositionally biased region" description="Basic and acidic residues" evidence="1">
    <location>
        <begin position="119"/>
        <end position="133"/>
    </location>
</feature>
<organism evidence="2 3">
    <name type="scientific">Alligator mississippiensis</name>
    <name type="common">American alligator</name>
    <dbReference type="NCBI Taxonomy" id="8496"/>
    <lineage>
        <taxon>Eukaryota</taxon>
        <taxon>Metazoa</taxon>
        <taxon>Chordata</taxon>
        <taxon>Craniata</taxon>
        <taxon>Vertebrata</taxon>
        <taxon>Euteleostomi</taxon>
        <taxon>Archelosauria</taxon>
        <taxon>Archosauria</taxon>
        <taxon>Crocodylia</taxon>
        <taxon>Alligatoridae</taxon>
        <taxon>Alligatorinae</taxon>
        <taxon>Alligator</taxon>
    </lineage>
</organism>
<gene>
    <name evidence="2" type="ORF">Y1Q_0012716</name>
</gene>
<evidence type="ECO:0000313" key="2">
    <source>
        <dbReference type="EMBL" id="KYO32264.1"/>
    </source>
</evidence>
<reference evidence="2 3" key="1">
    <citation type="journal article" date="2012" name="Genome Biol.">
        <title>Sequencing three crocodilian genomes to illuminate the evolution of archosaurs and amniotes.</title>
        <authorList>
            <person name="St John J.A."/>
            <person name="Braun E.L."/>
            <person name="Isberg S.R."/>
            <person name="Miles L.G."/>
            <person name="Chong A.Y."/>
            <person name="Gongora J."/>
            <person name="Dalzell P."/>
            <person name="Moran C."/>
            <person name="Bed'hom B."/>
            <person name="Abzhanov A."/>
            <person name="Burgess S.C."/>
            <person name="Cooksey A.M."/>
            <person name="Castoe T.A."/>
            <person name="Crawford N.G."/>
            <person name="Densmore L.D."/>
            <person name="Drew J.C."/>
            <person name="Edwards S.V."/>
            <person name="Faircloth B.C."/>
            <person name="Fujita M.K."/>
            <person name="Greenwold M.J."/>
            <person name="Hoffmann F.G."/>
            <person name="Howard J.M."/>
            <person name="Iguchi T."/>
            <person name="Janes D.E."/>
            <person name="Khan S.Y."/>
            <person name="Kohno S."/>
            <person name="de Koning A.J."/>
            <person name="Lance S.L."/>
            <person name="McCarthy F.M."/>
            <person name="McCormack J.E."/>
            <person name="Merchant M.E."/>
            <person name="Peterson D.G."/>
            <person name="Pollock D.D."/>
            <person name="Pourmand N."/>
            <person name="Raney B.J."/>
            <person name="Roessler K.A."/>
            <person name="Sanford J.R."/>
            <person name="Sawyer R.H."/>
            <person name="Schmidt C.J."/>
            <person name="Triplett E.W."/>
            <person name="Tuberville T.D."/>
            <person name="Venegas-Anaya M."/>
            <person name="Howard J.T."/>
            <person name="Jarvis E.D."/>
            <person name="Guillette L.J.Jr."/>
            <person name="Glenn T.C."/>
            <person name="Green R.E."/>
            <person name="Ray D.A."/>
        </authorList>
    </citation>
    <scope>NUCLEOTIDE SEQUENCE [LARGE SCALE GENOMIC DNA]</scope>
    <source>
        <strain evidence="2">KSC_2009_1</strain>
    </source>
</reference>
<feature type="region of interest" description="Disordered" evidence="1">
    <location>
        <begin position="1"/>
        <end position="133"/>
    </location>
</feature>